<organism evidence="12 13">
    <name type="scientific">Lasiodiplodia hormozganensis</name>
    <dbReference type="NCBI Taxonomy" id="869390"/>
    <lineage>
        <taxon>Eukaryota</taxon>
        <taxon>Fungi</taxon>
        <taxon>Dikarya</taxon>
        <taxon>Ascomycota</taxon>
        <taxon>Pezizomycotina</taxon>
        <taxon>Dothideomycetes</taxon>
        <taxon>Dothideomycetes incertae sedis</taxon>
        <taxon>Botryosphaeriales</taxon>
        <taxon>Botryosphaeriaceae</taxon>
        <taxon>Lasiodiplodia</taxon>
    </lineage>
</organism>
<evidence type="ECO:0000256" key="9">
    <source>
        <dbReference type="PROSITE-ProRule" id="PRU00176"/>
    </source>
</evidence>
<evidence type="ECO:0000256" key="8">
    <source>
        <dbReference type="ARBA" id="ARBA00093627"/>
    </source>
</evidence>
<evidence type="ECO:0000256" key="2">
    <source>
        <dbReference type="ARBA" id="ARBA00022664"/>
    </source>
</evidence>
<feature type="compositionally biased region" description="Basic and acidic residues" evidence="10">
    <location>
        <begin position="1287"/>
        <end position="1298"/>
    </location>
</feature>
<evidence type="ECO:0000256" key="6">
    <source>
        <dbReference type="ARBA" id="ARBA00023242"/>
    </source>
</evidence>
<feature type="compositionally biased region" description="Basic and acidic residues" evidence="10">
    <location>
        <begin position="1270"/>
        <end position="1279"/>
    </location>
</feature>
<feature type="compositionally biased region" description="Polar residues" evidence="10">
    <location>
        <begin position="1152"/>
        <end position="1161"/>
    </location>
</feature>
<dbReference type="EMBL" id="JAUJDW010000120">
    <property type="protein sequence ID" value="KAK0637625.1"/>
    <property type="molecule type" value="Genomic_DNA"/>
</dbReference>
<keyword evidence="4 9" id="KW-0694">RNA-binding</keyword>
<feature type="compositionally biased region" description="Gly residues" evidence="10">
    <location>
        <begin position="1396"/>
        <end position="1406"/>
    </location>
</feature>
<dbReference type="GO" id="GO:0006397">
    <property type="term" value="P:mRNA processing"/>
    <property type="evidence" value="ECO:0007669"/>
    <property type="project" value="UniProtKB-KW"/>
</dbReference>
<dbReference type="InterPro" id="IPR000504">
    <property type="entry name" value="RRM_dom"/>
</dbReference>
<dbReference type="SUPFAM" id="SSF48452">
    <property type="entry name" value="TPR-like"/>
    <property type="match status" value="1"/>
</dbReference>
<feature type="compositionally biased region" description="Basic and acidic residues" evidence="10">
    <location>
        <begin position="1378"/>
        <end position="1394"/>
    </location>
</feature>
<dbReference type="Proteomes" id="UP001175001">
    <property type="component" value="Unassembled WGS sequence"/>
</dbReference>
<feature type="compositionally biased region" description="Polar residues" evidence="10">
    <location>
        <begin position="110"/>
        <end position="133"/>
    </location>
</feature>
<feature type="domain" description="RRM" evidence="11">
    <location>
        <begin position="1192"/>
        <end position="1267"/>
    </location>
</feature>
<sequence length="1406" mass="156892">MNIANLLSPQDSPAKEESQTPPLRSPQPSQSPLQRPGRPAKSRKSSGLSQVQQYSPPPQLPPQQHPHQHQQQHPQQQQQLQHHHQQLQQHQHHQPTPPQHIQLPQLPTPGSSHSYLQYQNVQHAPSPGSSSAHNGRGMLSATSTPTGDIRSPLAHIQEARTPPASQRPQQPQMHRHGSTPGMDTLADLASMQHHQQATRQSSQGLRSPQVFQRAPSVGYNVHNITRTMSSTSAKDITMHEQPRVLHAASLGAAENKEINELLAKLKENSYDYTSHIRLVELLTNGLRDHVHPPDQPGVSRDPFSYELLSELRRARHTMHAKFAIGEESWVAWITDEKTLARSTDDRLSLMELCLKSVQEEPSSSTLWRLYGDYMYWLWAAAFDVEPADWTEDDKSVGREVFSWQAMKDVWEQALPATQWHINDSHLVWDRWMEIMLRDQEARPETQKLHHLRNAFTDRLLKPHATWENTFQMYSTFISRYFNAEYEDTMMTMTKRASRCKEQFALREHHELKVERAVKDGDKNAEWEAYSAYLEWELRNKGVFSFHLINALFERATLRFSIDATIWLNYVELLMEHPDSGVEVLPVLERATRHCPWSGELWSHRLLTLEAEGRSFDEMESVKHSATETGLLDVGGLEELLKVYIAWCGFLRRKAFDARSSEDDVDIAEVGIRSALEHVKEIGEKRYGKEFQGDPAYRLERINIKFITQSGNIQSARDCWRALVPRLENSYDFWFRYYTWEMVVWSKWCTRDKDNAGQQLESPREATNLLRQALKKVTTMDWPEALIDMFINHCEQNETVHEYRYAVFEAKKARAEVATRRQREAVEAAAAYQQQAVASTEAPYEDPTGNGKRKRDYEAAGEEIAAKKSRQAEEASVEPMELEPSSSTTAQLKRDREHTTIIVKNIPSSASQTRVRQFFNGCGKINSINLVPDDNGSTQSATVEFETQEDAKFAVSRDGKALEGESVQISLGTGSTLYVTNYPPEYDEANIRKLFKEHGEVVSVRFPSLKYNTHRRFCYVTFASAQQAEAASAALNNKSLGRNLKLRAVISDPAHKQVRQGALYEGREIFIGNIEHGATDQQVQDLLSPLEGFVNVRVPRNFGGKMKGVAFAEFDTADNAKKAAEVLDQKEFLQRILRATISEPKGTKRHATTIISQPSASPEPTGGDSTTAATDMNGTTTSSSDAAKDRRERTIALLNIPDTVNDARIRSLVEPHGTLKKIILMPEHQGAIVEFAHVADVGKASLALDGAVIDESSGRKISVGTVEEMKKMRAEKKVDRIGAGGPAKKKDDKKKEGESSTKPASASAFMQPAPRISRPGAPGAGAARRGGKGGLGIKRVTGPSASAAGKDVEMGDASAGASGAGGKSNADFKAMFLASREKGKGEGGDEKKDGDGDGGGGAGAAEA</sequence>
<evidence type="ECO:0000256" key="5">
    <source>
        <dbReference type="ARBA" id="ARBA00023187"/>
    </source>
</evidence>
<feature type="compositionally biased region" description="Low complexity" evidence="10">
    <location>
        <begin position="1169"/>
        <end position="1180"/>
    </location>
</feature>
<evidence type="ECO:0000256" key="3">
    <source>
        <dbReference type="ARBA" id="ARBA00022737"/>
    </source>
</evidence>
<feature type="compositionally biased region" description="Low complexity" evidence="10">
    <location>
        <begin position="69"/>
        <end position="80"/>
    </location>
</feature>
<keyword evidence="2" id="KW-0507">mRNA processing</keyword>
<comment type="caution">
    <text evidence="12">The sequence shown here is derived from an EMBL/GenBank/DDBJ whole genome shotgun (WGS) entry which is preliminary data.</text>
</comment>
<dbReference type="CDD" id="cd00590">
    <property type="entry name" value="RRM_SF"/>
    <property type="match status" value="1"/>
</dbReference>
<feature type="compositionally biased region" description="Polar residues" evidence="10">
    <location>
        <begin position="45"/>
        <end position="54"/>
    </location>
</feature>
<evidence type="ECO:0000259" key="11">
    <source>
        <dbReference type="PROSITE" id="PS50102"/>
    </source>
</evidence>
<name>A0AA40CGP8_9PEZI</name>
<dbReference type="InterPro" id="IPR011990">
    <property type="entry name" value="TPR-like_helical_dom_sf"/>
</dbReference>
<evidence type="ECO:0000256" key="4">
    <source>
        <dbReference type="ARBA" id="ARBA00022884"/>
    </source>
</evidence>
<dbReference type="SMART" id="SM00386">
    <property type="entry name" value="HAT"/>
    <property type="match status" value="3"/>
</dbReference>
<evidence type="ECO:0000256" key="1">
    <source>
        <dbReference type="ARBA" id="ARBA00004123"/>
    </source>
</evidence>
<dbReference type="GO" id="GO:0008380">
    <property type="term" value="P:RNA splicing"/>
    <property type="evidence" value="ECO:0007669"/>
    <property type="project" value="UniProtKB-KW"/>
</dbReference>
<evidence type="ECO:0000313" key="12">
    <source>
        <dbReference type="EMBL" id="KAK0637625.1"/>
    </source>
</evidence>
<dbReference type="SMART" id="SM00360">
    <property type="entry name" value="RRM"/>
    <property type="match status" value="4"/>
</dbReference>
<gene>
    <name evidence="12" type="ORF">DIS24_g10642</name>
</gene>
<dbReference type="FunFam" id="3.30.70.330:FF:000588">
    <property type="entry name" value="Pre-mRNA splicing factor (Prp24), putative"/>
    <property type="match status" value="1"/>
</dbReference>
<feature type="region of interest" description="Disordered" evidence="10">
    <location>
        <begin position="1"/>
        <end position="184"/>
    </location>
</feature>
<feature type="compositionally biased region" description="Basic residues" evidence="10">
    <location>
        <begin position="81"/>
        <end position="93"/>
    </location>
</feature>
<dbReference type="CDD" id="cd12299">
    <property type="entry name" value="RRM4_Prp24"/>
    <property type="match status" value="1"/>
</dbReference>
<dbReference type="InterPro" id="IPR031766">
    <property type="entry name" value="RRM_occluded"/>
</dbReference>
<dbReference type="CDD" id="cd12296">
    <property type="entry name" value="RRM1_Prp24"/>
    <property type="match status" value="1"/>
</dbReference>
<comment type="function">
    <text evidence="7">Functions as a recycling factor of the spliceosome, a machinery that forms on each precursor-messenger RNA (pre-mRNA) and catalyzes the removal of introns. Chaperones the re-annealing of U4 and U6 snRNAs (small nuclear RNAs) released from previous rounds of splicing, an initial step in reforming the U4/U6-U5 tri-snRNP (small nuclear ribonucleoprotein) that can reassemble into another spliceosome complex; this step involves binding U6 and facilitating the unwinding of the U6 internal stem loop, followed by base-pairing of U6 to U4.</text>
</comment>
<keyword evidence="13" id="KW-1185">Reference proteome</keyword>
<dbReference type="InterPro" id="IPR003107">
    <property type="entry name" value="HAT"/>
</dbReference>
<evidence type="ECO:0000313" key="13">
    <source>
        <dbReference type="Proteomes" id="UP001175001"/>
    </source>
</evidence>
<feature type="compositionally biased region" description="Polar residues" evidence="10">
    <location>
        <begin position="163"/>
        <end position="172"/>
    </location>
</feature>
<dbReference type="InterPro" id="IPR034397">
    <property type="entry name" value="Prp24_RRM1"/>
</dbReference>
<feature type="compositionally biased region" description="Basic and acidic residues" evidence="10">
    <location>
        <begin position="863"/>
        <end position="872"/>
    </location>
</feature>
<dbReference type="FunFam" id="1.25.40.10:FF:000632">
    <property type="entry name" value="Pre-mRNA splicing factor (Prp24), putative"/>
    <property type="match status" value="1"/>
</dbReference>
<keyword evidence="6" id="KW-0539">Nucleus</keyword>
<dbReference type="Gene3D" id="3.30.70.330">
    <property type="match status" value="4"/>
</dbReference>
<dbReference type="PANTHER" id="PTHR23236">
    <property type="entry name" value="EUKARYOTIC TRANSLATION INITIATION FACTOR 4B/4H"/>
    <property type="match status" value="1"/>
</dbReference>
<feature type="region of interest" description="Disordered" evidence="10">
    <location>
        <begin position="836"/>
        <end position="895"/>
    </location>
</feature>
<reference evidence="12" key="1">
    <citation type="submission" date="2023-06" db="EMBL/GenBank/DDBJ databases">
        <title>Multi-omics analyses reveal the molecular pathogenesis toolkit of Lasiodiplodia hormozganensis, a cross-kingdom pathogen.</title>
        <authorList>
            <person name="Felix C."/>
            <person name="Meneses R."/>
            <person name="Goncalves M.F.M."/>
            <person name="Tilleman L."/>
            <person name="Duarte A.S."/>
            <person name="Jorrin-Novo J.V."/>
            <person name="Van De Peer Y."/>
            <person name="Deforce D."/>
            <person name="Van Nieuwerburgh F."/>
            <person name="Esteves A.C."/>
            <person name="Alves A."/>
        </authorList>
    </citation>
    <scope>NUCLEOTIDE SEQUENCE</scope>
    <source>
        <strain evidence="12">CBS 339.90</strain>
    </source>
</reference>
<feature type="domain" description="RRM" evidence="11">
    <location>
        <begin position="974"/>
        <end position="1050"/>
    </location>
</feature>
<dbReference type="GO" id="GO:0003723">
    <property type="term" value="F:RNA binding"/>
    <property type="evidence" value="ECO:0007669"/>
    <property type="project" value="UniProtKB-UniRule"/>
</dbReference>
<keyword evidence="3" id="KW-0677">Repeat</keyword>
<dbReference type="GO" id="GO:0005688">
    <property type="term" value="C:U6 snRNP"/>
    <property type="evidence" value="ECO:0007669"/>
    <property type="project" value="UniProtKB-ARBA"/>
</dbReference>
<proteinExistence type="predicted"/>
<dbReference type="InterPro" id="IPR012677">
    <property type="entry name" value="Nucleotide-bd_a/b_plait_sf"/>
</dbReference>
<dbReference type="InterPro" id="IPR035979">
    <property type="entry name" value="RBD_domain_sf"/>
</dbReference>
<feature type="region of interest" description="Disordered" evidence="10">
    <location>
        <begin position="1144"/>
        <end position="1189"/>
    </location>
</feature>
<comment type="subcellular location">
    <subcellularLocation>
        <location evidence="1">Nucleus</location>
    </subcellularLocation>
</comment>
<feature type="domain" description="RRM" evidence="11">
    <location>
        <begin position="1066"/>
        <end position="1143"/>
    </location>
</feature>
<keyword evidence="5" id="KW-0508">mRNA splicing</keyword>
<dbReference type="SUPFAM" id="SSF54928">
    <property type="entry name" value="RNA-binding domain, RBD"/>
    <property type="match status" value="3"/>
</dbReference>
<feature type="compositionally biased region" description="Pro residues" evidence="10">
    <location>
        <begin position="55"/>
        <end position="64"/>
    </location>
</feature>
<dbReference type="Pfam" id="PF16842">
    <property type="entry name" value="RRM_occluded"/>
    <property type="match status" value="1"/>
</dbReference>
<dbReference type="Pfam" id="PF00076">
    <property type="entry name" value="RRM_1"/>
    <property type="match status" value="3"/>
</dbReference>
<feature type="compositionally biased region" description="Low complexity" evidence="10">
    <location>
        <begin position="26"/>
        <end position="37"/>
    </location>
</feature>
<dbReference type="Gene3D" id="1.25.40.10">
    <property type="entry name" value="Tetratricopeptide repeat domain"/>
    <property type="match status" value="2"/>
</dbReference>
<feature type="domain" description="RRM" evidence="11">
    <location>
        <begin position="898"/>
        <end position="973"/>
    </location>
</feature>
<evidence type="ECO:0000256" key="7">
    <source>
        <dbReference type="ARBA" id="ARBA00093374"/>
    </source>
</evidence>
<feature type="compositionally biased region" description="Low complexity" evidence="10">
    <location>
        <begin position="1311"/>
        <end position="1326"/>
    </location>
</feature>
<feature type="region of interest" description="Disordered" evidence="10">
    <location>
        <begin position="1270"/>
        <end position="1406"/>
    </location>
</feature>
<accession>A0AA40CGP8</accession>
<evidence type="ECO:0000256" key="10">
    <source>
        <dbReference type="SAM" id="MobiDB-lite"/>
    </source>
</evidence>
<protein>
    <recommendedName>
        <fullName evidence="8">U4/U6 snRNA-associated-splicing factor PRP24</fullName>
    </recommendedName>
</protein>
<dbReference type="PANTHER" id="PTHR23236:SF119">
    <property type="entry name" value="NUCLEAR RNA-BINDING PROTEIN SART-3"/>
    <property type="match status" value="1"/>
</dbReference>
<feature type="compositionally biased region" description="Polar residues" evidence="10">
    <location>
        <begin position="1"/>
        <end position="11"/>
    </location>
</feature>
<feature type="compositionally biased region" description="Low complexity" evidence="10">
    <location>
        <begin position="99"/>
        <end position="109"/>
    </location>
</feature>
<dbReference type="PROSITE" id="PS50102">
    <property type="entry name" value="RRM"/>
    <property type="match status" value="4"/>
</dbReference>
<dbReference type="FunFam" id="3.30.70.330:FF:000365">
    <property type="entry name" value="U4/U6 snRNA-associated-splicing factor PRP24"/>
    <property type="match status" value="1"/>
</dbReference>